<dbReference type="AlphaFoldDB" id="A0A0G4EZ56"/>
<organism evidence="5">
    <name type="scientific">Chromera velia CCMP2878</name>
    <dbReference type="NCBI Taxonomy" id="1169474"/>
    <lineage>
        <taxon>Eukaryota</taxon>
        <taxon>Sar</taxon>
        <taxon>Alveolata</taxon>
        <taxon>Colpodellida</taxon>
        <taxon>Chromeraceae</taxon>
        <taxon>Chromera</taxon>
    </lineage>
</organism>
<feature type="signal peptide" evidence="4">
    <location>
        <begin position="1"/>
        <end position="19"/>
    </location>
</feature>
<feature type="compositionally biased region" description="Polar residues" evidence="3">
    <location>
        <begin position="694"/>
        <end position="703"/>
    </location>
</feature>
<feature type="repeat" description="PPR" evidence="2">
    <location>
        <begin position="219"/>
        <end position="253"/>
    </location>
</feature>
<keyword evidence="1" id="KW-0677">Repeat</keyword>
<dbReference type="EMBL" id="CDMZ01000006">
    <property type="protein sequence ID" value="CEM04272.1"/>
    <property type="molecule type" value="Genomic_DNA"/>
</dbReference>
<evidence type="ECO:0000313" key="5">
    <source>
        <dbReference type="EMBL" id="CEM04272.1"/>
    </source>
</evidence>
<evidence type="ECO:0000256" key="1">
    <source>
        <dbReference type="ARBA" id="ARBA00022737"/>
    </source>
</evidence>
<feature type="chain" id="PRO_5005188382" description="Pentacotripeptide-repeat region of PRORP domain-containing protein" evidence="4">
    <location>
        <begin position="20"/>
        <end position="726"/>
    </location>
</feature>
<feature type="region of interest" description="Disordered" evidence="3">
    <location>
        <begin position="636"/>
        <end position="726"/>
    </location>
</feature>
<dbReference type="InterPro" id="IPR011990">
    <property type="entry name" value="TPR-like_helical_dom_sf"/>
</dbReference>
<proteinExistence type="predicted"/>
<dbReference type="InterPro" id="IPR002885">
    <property type="entry name" value="PPR_rpt"/>
</dbReference>
<feature type="repeat" description="PPR" evidence="2">
    <location>
        <begin position="371"/>
        <end position="405"/>
    </location>
</feature>
<sequence length="726" mass="78353">MCVLVIGVCAFLLCHSVAAFQSPSGALRSYVFSAPSWRRKPREKLGGHNNVPASTLFISARRGPPISFHSGHPSSDSLEWDFFLQEFGAIQEKLMDGQEEAVLDPSHTFSETTLHSSEAVTSPDGTSTARGGVSSGGVVVMRRRPGSSRFFPGLKRFRRETLGNIMGVFKAMNEETPETGRQRAHDDYARVLYNFMIHGKFVLACTLLDRMTEVGVTPDVQDFAITLEACRQGGAWEKAVNVLDQMKRLGVPRTADHFLSALRAVAASRNPAAGPAAVTLLRKMEAALGQQPSSAAYTASIYAQRTAPDGAERAKMLLSEYTGLCSDQKAPRAPSRGAFIGLISVLRAQGRPSAEAVAVLEDLKSRVMQPDADTYTAAIAVCADRGDASTAMSLLDRMAHEGVSPTGLTYSWAIVACANAVCGPLSQRGNAPSSHEGLEGQEKESADGSFSANAFVLFQRMQREGHKRTTLAYHALLRICAERGLGGRALLLIRELRGGGPGGLGITRETLVLAMKACSRGGKQDEVWQIFLEMEARRMYKGDAVWDLILRSAQSRPQTNNVGTLSVLKKRRALEQKEESGQAEGVGGLPQDLWRGFGSLWGVGKKVERQEEGRESSAANSAAAMVAADSVSVNARRSEASDEAPLAASENPFPVSESDCQSKSNNPDDDDAEDGENSADGAPFKKTFSRFYSGGQTLDSFRQSPRMGRRPRDKRKGGETSDTPPR</sequence>
<dbReference type="PROSITE" id="PS51375">
    <property type="entry name" value="PPR"/>
    <property type="match status" value="2"/>
</dbReference>
<feature type="region of interest" description="Disordered" evidence="3">
    <location>
        <begin position="111"/>
        <end position="135"/>
    </location>
</feature>
<gene>
    <name evidence="5" type="ORF">Cvel_14241</name>
</gene>
<keyword evidence="4" id="KW-0732">Signal</keyword>
<dbReference type="Pfam" id="PF13812">
    <property type="entry name" value="PPR_3"/>
    <property type="match status" value="1"/>
</dbReference>
<accession>A0A0G4EZ56</accession>
<dbReference type="Pfam" id="PF01535">
    <property type="entry name" value="PPR"/>
    <property type="match status" value="1"/>
</dbReference>
<name>A0A0G4EZ56_9ALVE</name>
<dbReference type="VEuPathDB" id="CryptoDB:Cvel_14241"/>
<evidence type="ECO:0000256" key="2">
    <source>
        <dbReference type="PROSITE-ProRule" id="PRU00708"/>
    </source>
</evidence>
<evidence type="ECO:0000256" key="4">
    <source>
        <dbReference type="SAM" id="SignalP"/>
    </source>
</evidence>
<dbReference type="PANTHER" id="PTHR47447">
    <property type="entry name" value="OS03G0856100 PROTEIN"/>
    <property type="match status" value="1"/>
</dbReference>
<reference evidence="5" key="1">
    <citation type="submission" date="2014-11" db="EMBL/GenBank/DDBJ databases">
        <authorList>
            <person name="Otto D Thomas"/>
            <person name="Naeem Raeece"/>
        </authorList>
    </citation>
    <scope>NUCLEOTIDE SEQUENCE</scope>
</reference>
<dbReference type="Gene3D" id="1.25.40.10">
    <property type="entry name" value="Tetratricopeptide repeat domain"/>
    <property type="match status" value="3"/>
</dbReference>
<feature type="compositionally biased region" description="Polar residues" evidence="3">
    <location>
        <begin position="111"/>
        <end position="129"/>
    </location>
</feature>
<evidence type="ECO:0008006" key="6">
    <source>
        <dbReference type="Google" id="ProtNLM"/>
    </source>
</evidence>
<protein>
    <recommendedName>
        <fullName evidence="6">Pentacotripeptide-repeat region of PRORP domain-containing protein</fullName>
    </recommendedName>
</protein>
<dbReference type="PANTHER" id="PTHR47447:SF24">
    <property type="entry name" value="PENTATRICOPEPTIDE REPEAT-CONTAINING PROTEIN"/>
    <property type="match status" value="1"/>
</dbReference>
<evidence type="ECO:0000256" key="3">
    <source>
        <dbReference type="SAM" id="MobiDB-lite"/>
    </source>
</evidence>
<feature type="compositionally biased region" description="Acidic residues" evidence="3">
    <location>
        <begin position="667"/>
        <end position="677"/>
    </location>
</feature>
<dbReference type="PhylomeDB" id="A0A0G4EZ56"/>
<dbReference type="NCBIfam" id="TIGR00756">
    <property type="entry name" value="PPR"/>
    <property type="match status" value="1"/>
</dbReference>